<keyword evidence="2" id="KW-1133">Transmembrane helix</keyword>
<protein>
    <recommendedName>
        <fullName evidence="5">O-antigen polymerase</fullName>
    </recommendedName>
</protein>
<dbReference type="Proteomes" id="UP000008460">
    <property type="component" value="Chromosome"/>
</dbReference>
<accession>F4GZE3</accession>
<feature type="region of interest" description="Disordered" evidence="1">
    <location>
        <begin position="1"/>
        <end position="22"/>
    </location>
</feature>
<dbReference type="AlphaFoldDB" id="F4GZE3"/>
<evidence type="ECO:0000313" key="3">
    <source>
        <dbReference type="EMBL" id="AEE44864.1"/>
    </source>
</evidence>
<name>F4GZE3_CELFA</name>
<dbReference type="KEGG" id="cfi:Celf_0724"/>
<dbReference type="EMBL" id="CP002666">
    <property type="protein sequence ID" value="AEE44864.1"/>
    <property type="molecule type" value="Genomic_DNA"/>
</dbReference>
<feature type="transmembrane region" description="Helical" evidence="2">
    <location>
        <begin position="65"/>
        <end position="84"/>
    </location>
</feature>
<dbReference type="eggNOG" id="ENOG5032CZI">
    <property type="taxonomic scope" value="Bacteria"/>
</dbReference>
<feature type="transmembrane region" description="Helical" evidence="2">
    <location>
        <begin position="201"/>
        <end position="220"/>
    </location>
</feature>
<gene>
    <name evidence="3" type="ordered locus">Celf_0724</name>
</gene>
<evidence type="ECO:0000313" key="4">
    <source>
        <dbReference type="Proteomes" id="UP000008460"/>
    </source>
</evidence>
<keyword evidence="2" id="KW-0472">Membrane</keyword>
<evidence type="ECO:0000256" key="2">
    <source>
        <dbReference type="SAM" id="Phobius"/>
    </source>
</evidence>
<sequence length="446" mass="47533">MTAVRGARATVGAPSSRPERSPAVGSLYRAVRSPYAAFCLWVVLGAALLQLRWSTLFVSPRPEFWLLLVFALVVFVTLALASRWMPPTSDRERVRIANVAGITVYFVAAYAASGGIPLVLILRGAPYDIYSFGLPGLHVAALSFTGYYGVRLFRALMLERTIGHLGMFGWVTALLLSMASRSAVSFLAFSCLIVFVRARRMRFSGLVVAAGAVGVFLLAFGQFGNARLSFQVEQATGQQGSSSAIVNYARASSEFAGTGVPTVWLWPYLYLASPLANLNAAFEYADGGVCGQECDLAGLVFYELVPDTVGVPVAQALDVDAFDKNAFLVSPQLTASTTFGSAVGTAGLVGAVAVLAVLVLVGVGVTRAVRGSPLQEEAMAILATLYFFSFFSNMLVYTAFSAQLIWVTIAAARSRRARDARARAAARAERLEAVTTSGPREGSPVR</sequence>
<proteinExistence type="predicted"/>
<organism evidence="3 4">
    <name type="scientific">Cellulomonas fimi (strain ATCC 484 / DSM 20113 / JCM 1341 / CCUG 24087 / LMG 16345 / NBRC 15513 / NCIMB 8980 / NCTC 7547 / NRS-133)</name>
    <dbReference type="NCBI Taxonomy" id="590998"/>
    <lineage>
        <taxon>Bacteria</taxon>
        <taxon>Bacillati</taxon>
        <taxon>Actinomycetota</taxon>
        <taxon>Actinomycetes</taxon>
        <taxon>Micrococcales</taxon>
        <taxon>Cellulomonadaceae</taxon>
        <taxon>Cellulomonas</taxon>
    </lineage>
</organism>
<feature type="transmembrane region" description="Helical" evidence="2">
    <location>
        <begin position="96"/>
        <end position="123"/>
    </location>
</feature>
<feature type="transmembrane region" description="Helical" evidence="2">
    <location>
        <begin position="342"/>
        <end position="365"/>
    </location>
</feature>
<dbReference type="STRING" id="590998.Celf_0724"/>
<evidence type="ECO:0000256" key="1">
    <source>
        <dbReference type="SAM" id="MobiDB-lite"/>
    </source>
</evidence>
<feature type="transmembrane region" description="Helical" evidence="2">
    <location>
        <begin position="162"/>
        <end position="195"/>
    </location>
</feature>
<keyword evidence="4" id="KW-1185">Reference proteome</keyword>
<dbReference type="HOGENOM" id="CLU_060059_0_0_11"/>
<keyword evidence="2" id="KW-0812">Transmembrane</keyword>
<feature type="transmembrane region" description="Helical" evidence="2">
    <location>
        <begin position="35"/>
        <end position="53"/>
    </location>
</feature>
<feature type="transmembrane region" description="Helical" evidence="2">
    <location>
        <begin position="385"/>
        <end position="412"/>
    </location>
</feature>
<evidence type="ECO:0008006" key="5">
    <source>
        <dbReference type="Google" id="ProtNLM"/>
    </source>
</evidence>
<reference evidence="3 4" key="1">
    <citation type="submission" date="2011-04" db="EMBL/GenBank/DDBJ databases">
        <title>Complete sequence of Cellulomonas fimi ATCC 484.</title>
        <authorList>
            <consortium name="US DOE Joint Genome Institute"/>
            <person name="Lucas S."/>
            <person name="Han J."/>
            <person name="Lapidus A."/>
            <person name="Cheng J.-F."/>
            <person name="Goodwin L."/>
            <person name="Pitluck S."/>
            <person name="Peters L."/>
            <person name="Chertkov O."/>
            <person name="Detter J.C."/>
            <person name="Han C."/>
            <person name="Tapia R."/>
            <person name="Land M."/>
            <person name="Hauser L."/>
            <person name="Kyrpides N."/>
            <person name="Ivanova N."/>
            <person name="Ovchinnikova G."/>
            <person name="Pagani I."/>
            <person name="Mead D."/>
            <person name="Brumm P."/>
            <person name="Woyke T."/>
        </authorList>
    </citation>
    <scope>NUCLEOTIDE SEQUENCE [LARGE SCALE GENOMIC DNA]</scope>
    <source>
        <strain evidence="4">ATCC 484 / DSM 20113 / JCM 1341 / NBRC 15513 / NCIMB 8980 / NCTC 7547</strain>
    </source>
</reference>